<sequence>MSNRAVLVSELVDAVRGAVAQDVAREGPAPGSGLVVTEVELEIKATLRAGTDGRAQWYALSAGAQVSREQVQVFRLAWVRTAEVRLRESTEVRYQLITGLDALYIGLSEWTAAGPLPFRPRDAELRLQLVVLESGELRLAGVGAQTAQGHTHLVILKLGPRPETQLQG</sequence>
<accession>H8GZ20</accession>
<evidence type="ECO:0000259" key="1">
    <source>
        <dbReference type="Pfam" id="PF19631"/>
    </source>
</evidence>
<proteinExistence type="predicted"/>
<dbReference type="HOGENOM" id="CLU_1583791_0_0_0"/>
<organism evidence="2 3">
    <name type="scientific">Deinococcus gobiensis (strain DSM 21396 / JCM 16679 / CGMCC 1.7299 / I-0)</name>
    <dbReference type="NCBI Taxonomy" id="745776"/>
    <lineage>
        <taxon>Bacteria</taxon>
        <taxon>Thermotogati</taxon>
        <taxon>Deinococcota</taxon>
        <taxon>Deinococci</taxon>
        <taxon>Deinococcales</taxon>
        <taxon>Deinococcaceae</taxon>
        <taxon>Deinococcus</taxon>
    </lineage>
</organism>
<dbReference type="OrthoDB" id="66564at2"/>
<dbReference type="AlphaFoldDB" id="H8GZ20"/>
<feature type="domain" description="Trypsin-co-occurring" evidence="1">
    <location>
        <begin position="8"/>
        <end position="73"/>
    </location>
</feature>
<gene>
    <name evidence="2" type="ordered locus">DGo_CA2211</name>
</gene>
<dbReference type="PATRIC" id="fig|745776.4.peg.2269"/>
<evidence type="ECO:0000313" key="2">
    <source>
        <dbReference type="EMBL" id="AFD26138.1"/>
    </source>
</evidence>
<dbReference type="KEGG" id="dgo:DGo_CA2211"/>
<dbReference type="InterPro" id="IPR045608">
    <property type="entry name" value="Trypco2"/>
</dbReference>
<dbReference type="Proteomes" id="UP000007575">
    <property type="component" value="Chromosome"/>
</dbReference>
<dbReference type="EMBL" id="CP002191">
    <property type="protein sequence ID" value="AFD26138.1"/>
    <property type="molecule type" value="Genomic_DNA"/>
</dbReference>
<protein>
    <recommendedName>
        <fullName evidence="1">Trypsin-co-occurring domain-containing protein</fullName>
    </recommendedName>
</protein>
<keyword evidence="3" id="KW-1185">Reference proteome</keyword>
<dbReference type="STRING" id="745776.DGo_CA2211"/>
<reference evidence="2 3" key="1">
    <citation type="journal article" date="2012" name="PLoS ONE">
        <title>Genome sequence and transcriptome analysis of the radioresistant bacterium Deinococcus gobiensis: insights into the extreme environmental adaptations.</title>
        <authorList>
            <person name="Yuan M."/>
            <person name="Chen M."/>
            <person name="Zhang W."/>
            <person name="Lu W."/>
            <person name="Wang J."/>
            <person name="Yang M."/>
            <person name="Zhao P."/>
            <person name="Tang R."/>
            <person name="Li X."/>
            <person name="Hao Y."/>
            <person name="Zhou Z."/>
            <person name="Zhan Y."/>
            <person name="Yu H."/>
            <person name="Teng C."/>
            <person name="Yan Y."/>
            <person name="Ping S."/>
            <person name="Wang Y."/>
            <person name="Lin M."/>
        </authorList>
    </citation>
    <scope>NUCLEOTIDE SEQUENCE [LARGE SCALE GENOMIC DNA]</scope>
    <source>
        <strain evidence="2 3">I-0</strain>
    </source>
</reference>
<name>H8GZ20_DEIGI</name>
<dbReference type="RefSeq" id="WP_014685621.1">
    <property type="nucleotide sequence ID" value="NC_017790.1"/>
</dbReference>
<evidence type="ECO:0000313" key="3">
    <source>
        <dbReference type="Proteomes" id="UP000007575"/>
    </source>
</evidence>
<dbReference type="Pfam" id="PF19631">
    <property type="entry name" value="Trypco2"/>
    <property type="match status" value="1"/>
</dbReference>